<dbReference type="EMBL" id="CP079818">
    <property type="protein sequence ID" value="QXW89783.1"/>
    <property type="molecule type" value="Genomic_DNA"/>
</dbReference>
<reference evidence="1 2" key="1">
    <citation type="submission" date="2021-07" db="EMBL/GenBank/DDBJ databases">
        <title>Genome sequencing of Neisseria perflava LPB0400.</title>
        <authorList>
            <person name="Kim J."/>
        </authorList>
    </citation>
    <scope>NUCLEOTIDE SEQUENCE [LARGE SCALE GENOMIC DNA]</scope>
    <source>
        <strain evidence="1 2">LPB0400</strain>
    </source>
</reference>
<dbReference type="Proteomes" id="UP000825360">
    <property type="component" value="Chromosome"/>
</dbReference>
<dbReference type="InterPro" id="IPR025157">
    <property type="entry name" value="Hemagglutinin_rpt"/>
</dbReference>
<evidence type="ECO:0000313" key="2">
    <source>
        <dbReference type="Proteomes" id="UP000825360"/>
    </source>
</evidence>
<protein>
    <submittedName>
        <fullName evidence="1">Hemagglutinin repeat-containing protein</fullName>
    </submittedName>
</protein>
<organism evidence="1 2">
    <name type="scientific">Neisseria perflava</name>
    <dbReference type="NCBI Taxonomy" id="33053"/>
    <lineage>
        <taxon>Bacteria</taxon>
        <taxon>Pseudomonadati</taxon>
        <taxon>Pseudomonadota</taxon>
        <taxon>Betaproteobacteria</taxon>
        <taxon>Neisseriales</taxon>
        <taxon>Neisseriaceae</taxon>
        <taxon>Neisseria</taxon>
    </lineage>
</organism>
<gene>
    <name evidence="1" type="ORF">LPB400_07095</name>
</gene>
<dbReference type="AlphaFoldDB" id="A0ABD7EVM8"/>
<evidence type="ECO:0000313" key="1">
    <source>
        <dbReference type="EMBL" id="QXW89783.1"/>
    </source>
</evidence>
<name>A0ABD7EVM8_NEIPE</name>
<dbReference type="Pfam" id="PF13332">
    <property type="entry name" value="Fil_haemagg_2"/>
    <property type="match status" value="1"/>
</dbReference>
<dbReference type="KEGG" id="npf:LPB400_07095"/>
<accession>A0ABD7EVM8</accession>
<proteinExistence type="predicted"/>
<sequence>MRFSRFEPRGHLKQQIRFQTTFLSTSSHSNQTKAVHRHTHVGSMVGTTTIRSGGDTTLKGAQLIGNANVCGTHICGSQGLS</sequence>
<dbReference type="GO" id="GO:0003824">
    <property type="term" value="F:catalytic activity"/>
    <property type="evidence" value="ECO:0007669"/>
    <property type="project" value="UniProtKB-ARBA"/>
</dbReference>